<proteinExistence type="inferred from homology"/>
<dbReference type="GO" id="GO:0043565">
    <property type="term" value="F:sequence-specific DNA binding"/>
    <property type="evidence" value="ECO:0007669"/>
    <property type="project" value="TreeGrafter"/>
</dbReference>
<dbReference type="eggNOG" id="COG0583">
    <property type="taxonomic scope" value="Bacteria"/>
</dbReference>
<keyword evidence="2" id="KW-0805">Transcription regulation</keyword>
<dbReference type="RefSeq" id="WP_034874722.1">
    <property type="nucleotide sequence ID" value="NZ_JOKG01000002.1"/>
</dbReference>
<dbReference type="PANTHER" id="PTHR30537">
    <property type="entry name" value="HTH-TYPE TRANSCRIPTIONAL REGULATOR"/>
    <property type="match status" value="1"/>
</dbReference>
<dbReference type="Pfam" id="PF03466">
    <property type="entry name" value="LysR_substrate"/>
    <property type="match status" value="1"/>
</dbReference>
<dbReference type="InterPro" id="IPR005119">
    <property type="entry name" value="LysR_subst-bd"/>
</dbReference>
<keyword evidence="4" id="KW-0804">Transcription</keyword>
<accession>A0A081N8C7</accession>
<protein>
    <submittedName>
        <fullName evidence="6">Transcriptional regulator</fullName>
    </submittedName>
</protein>
<dbReference type="InterPro" id="IPR036388">
    <property type="entry name" value="WH-like_DNA-bd_sf"/>
</dbReference>
<evidence type="ECO:0000313" key="7">
    <source>
        <dbReference type="Proteomes" id="UP000028006"/>
    </source>
</evidence>
<dbReference type="GO" id="GO:0003700">
    <property type="term" value="F:DNA-binding transcription factor activity"/>
    <property type="evidence" value="ECO:0007669"/>
    <property type="project" value="InterPro"/>
</dbReference>
<gene>
    <name evidence="6" type="ORF">GZ77_10330</name>
</gene>
<dbReference type="EMBL" id="JOKG01000002">
    <property type="protein sequence ID" value="KEQ14700.1"/>
    <property type="molecule type" value="Genomic_DNA"/>
</dbReference>
<dbReference type="InterPro" id="IPR058163">
    <property type="entry name" value="LysR-type_TF_proteobact-type"/>
</dbReference>
<feature type="domain" description="HTH lysR-type" evidence="5">
    <location>
        <begin position="7"/>
        <end position="63"/>
    </location>
</feature>
<dbReference type="Proteomes" id="UP000028006">
    <property type="component" value="Unassembled WGS sequence"/>
</dbReference>
<dbReference type="PROSITE" id="PS50931">
    <property type="entry name" value="HTH_LYSR"/>
    <property type="match status" value="1"/>
</dbReference>
<evidence type="ECO:0000256" key="4">
    <source>
        <dbReference type="ARBA" id="ARBA00023163"/>
    </source>
</evidence>
<evidence type="ECO:0000256" key="1">
    <source>
        <dbReference type="ARBA" id="ARBA00009437"/>
    </source>
</evidence>
<dbReference type="AlphaFoldDB" id="A0A081N8C7"/>
<comment type="caution">
    <text evidence="6">The sequence shown here is derived from an EMBL/GenBank/DDBJ whole genome shotgun (WGS) entry which is preliminary data.</text>
</comment>
<dbReference type="CDD" id="cd08422">
    <property type="entry name" value="PBP2_CrgA_like"/>
    <property type="match status" value="1"/>
</dbReference>
<dbReference type="InterPro" id="IPR000847">
    <property type="entry name" value="LysR_HTH_N"/>
</dbReference>
<dbReference type="Pfam" id="PF00126">
    <property type="entry name" value="HTH_1"/>
    <property type="match status" value="1"/>
</dbReference>
<dbReference type="InterPro" id="IPR036390">
    <property type="entry name" value="WH_DNA-bd_sf"/>
</dbReference>
<keyword evidence="7" id="KW-1185">Reference proteome</keyword>
<dbReference type="PANTHER" id="PTHR30537:SF68">
    <property type="entry name" value="TRANSCRIPTIONAL REGULATOR-RELATED"/>
    <property type="match status" value="1"/>
</dbReference>
<comment type="similarity">
    <text evidence="1">Belongs to the LysR transcriptional regulatory family.</text>
</comment>
<evidence type="ECO:0000256" key="3">
    <source>
        <dbReference type="ARBA" id="ARBA00023125"/>
    </source>
</evidence>
<evidence type="ECO:0000313" key="6">
    <source>
        <dbReference type="EMBL" id="KEQ14700.1"/>
    </source>
</evidence>
<name>A0A081N8C7_9GAMM</name>
<dbReference type="Gene3D" id="1.10.10.10">
    <property type="entry name" value="Winged helix-like DNA-binding domain superfamily/Winged helix DNA-binding domain"/>
    <property type="match status" value="1"/>
</dbReference>
<dbReference type="GO" id="GO:0006351">
    <property type="term" value="P:DNA-templated transcription"/>
    <property type="evidence" value="ECO:0007669"/>
    <property type="project" value="TreeGrafter"/>
</dbReference>
<evidence type="ECO:0000256" key="2">
    <source>
        <dbReference type="ARBA" id="ARBA00023015"/>
    </source>
</evidence>
<reference evidence="6 7" key="1">
    <citation type="submission" date="2014-06" db="EMBL/GenBank/DDBJ databases">
        <title>Whole Genome Sequences of Three Symbiotic Endozoicomonas Bacteria.</title>
        <authorList>
            <person name="Neave M.J."/>
            <person name="Apprill A."/>
            <person name="Voolstra C.R."/>
        </authorList>
    </citation>
    <scope>NUCLEOTIDE SEQUENCE [LARGE SCALE GENOMIC DNA]</scope>
    <source>
        <strain evidence="6 7">LMG 24815</strain>
    </source>
</reference>
<sequence>MDSIFGNIDDLYLLCSVIEEGSLQKAALKLELPVSTMSRRLSALEARLNVRLLQKMGRELVATEAGDKAYRSLMTGMEQIELSFSQLVSQQAEIAGTLDISMPHNFYKEFVGDVIEGFLQRYPGVNFDLTLCHQQAKPETNRDLVLTFDISDMQDMIARPLFNSYHGIYASKQYLEQHGCPETIQDLYHHQWLNVDHKHDVILFKGDNIAEKFHITPRLVVYDIRVIIELVEKGLGIAFLPTVLTNEYPELIRLLPDYNRQVREAYIVYRDRKYQPKLLTLFVNEVLKAASMISQN</sequence>
<keyword evidence="3" id="KW-0238">DNA-binding</keyword>
<dbReference type="Gene3D" id="3.40.190.290">
    <property type="match status" value="1"/>
</dbReference>
<organism evidence="6 7">
    <name type="scientific">Endozoicomonas montiporae</name>
    <dbReference type="NCBI Taxonomy" id="1027273"/>
    <lineage>
        <taxon>Bacteria</taxon>
        <taxon>Pseudomonadati</taxon>
        <taxon>Pseudomonadota</taxon>
        <taxon>Gammaproteobacteria</taxon>
        <taxon>Oceanospirillales</taxon>
        <taxon>Endozoicomonadaceae</taxon>
        <taxon>Endozoicomonas</taxon>
    </lineage>
</organism>
<dbReference type="SUPFAM" id="SSF53850">
    <property type="entry name" value="Periplasmic binding protein-like II"/>
    <property type="match status" value="1"/>
</dbReference>
<dbReference type="SUPFAM" id="SSF46785">
    <property type="entry name" value="Winged helix' DNA-binding domain"/>
    <property type="match status" value="1"/>
</dbReference>
<evidence type="ECO:0000259" key="5">
    <source>
        <dbReference type="PROSITE" id="PS50931"/>
    </source>
</evidence>